<dbReference type="EMBL" id="JAHDVG010000475">
    <property type="protein sequence ID" value="KAH1176481.1"/>
    <property type="molecule type" value="Genomic_DNA"/>
</dbReference>
<evidence type="ECO:0000313" key="2">
    <source>
        <dbReference type="Proteomes" id="UP000827986"/>
    </source>
</evidence>
<dbReference type="AlphaFoldDB" id="A0A9D3XB56"/>
<protein>
    <submittedName>
        <fullName evidence="1">Uncharacterized protein</fullName>
    </submittedName>
</protein>
<accession>A0A9D3XB56</accession>
<comment type="caution">
    <text evidence="1">The sequence shown here is derived from an EMBL/GenBank/DDBJ whole genome shotgun (WGS) entry which is preliminary data.</text>
</comment>
<reference evidence="1" key="1">
    <citation type="submission" date="2021-09" db="EMBL/GenBank/DDBJ databases">
        <title>The genome of Mauremys mutica provides insights into the evolution of semi-aquatic lifestyle.</title>
        <authorList>
            <person name="Gong S."/>
            <person name="Gao Y."/>
        </authorList>
    </citation>
    <scope>NUCLEOTIDE SEQUENCE</scope>
    <source>
        <strain evidence="1">MM-2020</strain>
        <tissue evidence="1">Muscle</tissue>
    </source>
</reference>
<evidence type="ECO:0000313" key="1">
    <source>
        <dbReference type="EMBL" id="KAH1176481.1"/>
    </source>
</evidence>
<keyword evidence="2" id="KW-1185">Reference proteome</keyword>
<gene>
    <name evidence="1" type="ORF">KIL84_021215</name>
</gene>
<organism evidence="1 2">
    <name type="scientific">Mauremys mutica</name>
    <name type="common">yellowpond turtle</name>
    <dbReference type="NCBI Taxonomy" id="74926"/>
    <lineage>
        <taxon>Eukaryota</taxon>
        <taxon>Metazoa</taxon>
        <taxon>Chordata</taxon>
        <taxon>Craniata</taxon>
        <taxon>Vertebrata</taxon>
        <taxon>Euteleostomi</taxon>
        <taxon>Archelosauria</taxon>
        <taxon>Testudinata</taxon>
        <taxon>Testudines</taxon>
        <taxon>Cryptodira</taxon>
        <taxon>Durocryptodira</taxon>
        <taxon>Testudinoidea</taxon>
        <taxon>Geoemydidae</taxon>
        <taxon>Geoemydinae</taxon>
        <taxon>Mauremys</taxon>
    </lineage>
</organism>
<sequence length="108" mass="11674">MWFLGLTASPVHCLQPGSSVCAENGCWLSLCGVRSFPLGLRGVWPASTTRELVSYTDWEGPQGWVCWSPTGVPVKRGVDKLVASGLSWDRLGSILPPPPVKSQAYPPH</sequence>
<proteinExistence type="predicted"/>
<dbReference type="Proteomes" id="UP000827986">
    <property type="component" value="Unassembled WGS sequence"/>
</dbReference>
<name>A0A9D3XB56_9SAUR</name>